<feature type="compositionally biased region" description="Basic and acidic residues" evidence="1">
    <location>
        <begin position="45"/>
        <end position="60"/>
    </location>
</feature>
<accession>A0A0R3NB64</accession>
<gene>
    <name evidence="2" type="ORF">CQ13_38505</name>
</gene>
<evidence type="ECO:0000256" key="1">
    <source>
        <dbReference type="SAM" id="MobiDB-lite"/>
    </source>
</evidence>
<protein>
    <submittedName>
        <fullName evidence="2">Uncharacterized protein</fullName>
    </submittedName>
</protein>
<evidence type="ECO:0000313" key="2">
    <source>
        <dbReference type="EMBL" id="KRR29604.1"/>
    </source>
</evidence>
<reference evidence="2 3" key="1">
    <citation type="submission" date="2014-03" db="EMBL/GenBank/DDBJ databases">
        <title>Bradyrhizobium valentinum sp. nov., isolated from effective nodules of Lupinus mariae-josephae, a lupine endemic of basic-lime soils in Eastern Spain.</title>
        <authorList>
            <person name="Duran D."/>
            <person name="Rey L."/>
            <person name="Navarro A."/>
            <person name="Busquets A."/>
            <person name="Imperial J."/>
            <person name="Ruiz-Argueso T."/>
        </authorList>
    </citation>
    <scope>NUCLEOTIDE SEQUENCE [LARGE SCALE GENOMIC DNA]</scope>
    <source>
        <strain evidence="2 3">Ro19</strain>
    </source>
</reference>
<dbReference type="Proteomes" id="UP000052023">
    <property type="component" value="Unassembled WGS sequence"/>
</dbReference>
<evidence type="ECO:0000313" key="3">
    <source>
        <dbReference type="Proteomes" id="UP000052023"/>
    </source>
</evidence>
<keyword evidence="3" id="KW-1185">Reference proteome</keyword>
<dbReference type="EMBL" id="LLYA01000022">
    <property type="protein sequence ID" value="KRR29604.1"/>
    <property type="molecule type" value="Genomic_DNA"/>
</dbReference>
<feature type="region of interest" description="Disordered" evidence="1">
    <location>
        <begin position="40"/>
        <end position="60"/>
    </location>
</feature>
<name>A0A0R3NB64_9BRAD</name>
<sequence>MPIEAPSHTHLETNFAEEGRLCEEVDTLSIGSPLLCYTAGADPKTLPRDHVAQSDAENTR</sequence>
<comment type="caution">
    <text evidence="2">The sequence shown here is derived from an EMBL/GenBank/DDBJ whole genome shotgun (WGS) entry which is preliminary data.</text>
</comment>
<dbReference type="AlphaFoldDB" id="A0A0R3NB64"/>
<proteinExistence type="predicted"/>
<organism evidence="2 3">
    <name type="scientific">Bradyrhizobium retamae</name>
    <dbReference type="NCBI Taxonomy" id="1300035"/>
    <lineage>
        <taxon>Bacteria</taxon>
        <taxon>Pseudomonadati</taxon>
        <taxon>Pseudomonadota</taxon>
        <taxon>Alphaproteobacteria</taxon>
        <taxon>Hyphomicrobiales</taxon>
        <taxon>Nitrobacteraceae</taxon>
        <taxon>Bradyrhizobium</taxon>
    </lineage>
</organism>